<organism evidence="1 2">
    <name type="scientific">Pleomassaria siparia CBS 279.74</name>
    <dbReference type="NCBI Taxonomy" id="1314801"/>
    <lineage>
        <taxon>Eukaryota</taxon>
        <taxon>Fungi</taxon>
        <taxon>Dikarya</taxon>
        <taxon>Ascomycota</taxon>
        <taxon>Pezizomycotina</taxon>
        <taxon>Dothideomycetes</taxon>
        <taxon>Pleosporomycetidae</taxon>
        <taxon>Pleosporales</taxon>
        <taxon>Pleomassariaceae</taxon>
        <taxon>Pleomassaria</taxon>
    </lineage>
</organism>
<evidence type="ECO:0000313" key="2">
    <source>
        <dbReference type="Proteomes" id="UP000799428"/>
    </source>
</evidence>
<accession>A0A6G1JXI0</accession>
<gene>
    <name evidence="1" type="ORF">K504DRAFT_104648</name>
</gene>
<dbReference type="Proteomes" id="UP000799428">
    <property type="component" value="Unassembled WGS sequence"/>
</dbReference>
<dbReference type="EMBL" id="MU005780">
    <property type="protein sequence ID" value="KAF2704972.1"/>
    <property type="molecule type" value="Genomic_DNA"/>
</dbReference>
<reference evidence="1" key="1">
    <citation type="journal article" date="2020" name="Stud. Mycol.">
        <title>101 Dothideomycetes genomes: a test case for predicting lifestyles and emergence of pathogens.</title>
        <authorList>
            <person name="Haridas S."/>
            <person name="Albert R."/>
            <person name="Binder M."/>
            <person name="Bloem J."/>
            <person name="Labutti K."/>
            <person name="Salamov A."/>
            <person name="Andreopoulos B."/>
            <person name="Baker S."/>
            <person name="Barry K."/>
            <person name="Bills G."/>
            <person name="Bluhm B."/>
            <person name="Cannon C."/>
            <person name="Castanera R."/>
            <person name="Culley D."/>
            <person name="Daum C."/>
            <person name="Ezra D."/>
            <person name="Gonzalez J."/>
            <person name="Henrissat B."/>
            <person name="Kuo A."/>
            <person name="Liang C."/>
            <person name="Lipzen A."/>
            <person name="Lutzoni F."/>
            <person name="Magnuson J."/>
            <person name="Mondo S."/>
            <person name="Nolan M."/>
            <person name="Ohm R."/>
            <person name="Pangilinan J."/>
            <person name="Park H.-J."/>
            <person name="Ramirez L."/>
            <person name="Alfaro M."/>
            <person name="Sun H."/>
            <person name="Tritt A."/>
            <person name="Yoshinaga Y."/>
            <person name="Zwiers L.-H."/>
            <person name="Turgeon B."/>
            <person name="Goodwin S."/>
            <person name="Spatafora J."/>
            <person name="Crous P."/>
            <person name="Grigoriev I."/>
        </authorList>
    </citation>
    <scope>NUCLEOTIDE SEQUENCE</scope>
    <source>
        <strain evidence="1">CBS 279.74</strain>
    </source>
</reference>
<keyword evidence="2" id="KW-1185">Reference proteome</keyword>
<protein>
    <submittedName>
        <fullName evidence="1">Uncharacterized protein</fullName>
    </submittedName>
</protein>
<evidence type="ECO:0000313" key="1">
    <source>
        <dbReference type="EMBL" id="KAF2704972.1"/>
    </source>
</evidence>
<sequence>MHVSQGAPLAQPHPLHFHTTCASLPSDVCIHKTKEKIHHHHHHLDRDQRLPIALLTTCASPRVSKSRLPAIVRNRLPWRSRPVTQHESGFANQHTCMAGKEAIWDSRAYKSTCLLRCLAALFSLWGGQRRLPCERDENGIRDSLVNVRTATYGLGAITTATATANRKTMEIPA</sequence>
<proteinExistence type="predicted"/>
<dbReference type="AlphaFoldDB" id="A0A6G1JXI0"/>
<name>A0A6G1JXI0_9PLEO</name>